<reference evidence="1" key="1">
    <citation type="submission" date="2023-11" db="EMBL/GenBank/DDBJ databases">
        <authorList>
            <person name="Poullet M."/>
        </authorList>
    </citation>
    <scope>NUCLEOTIDE SEQUENCE</scope>
    <source>
        <strain evidence="1">E1834</strain>
    </source>
</reference>
<organism evidence="1 2">
    <name type="scientific">Meloidogyne enterolobii</name>
    <name type="common">Root-knot nematode worm</name>
    <name type="synonym">Meloidogyne mayaguensis</name>
    <dbReference type="NCBI Taxonomy" id="390850"/>
    <lineage>
        <taxon>Eukaryota</taxon>
        <taxon>Metazoa</taxon>
        <taxon>Ecdysozoa</taxon>
        <taxon>Nematoda</taxon>
        <taxon>Chromadorea</taxon>
        <taxon>Rhabditida</taxon>
        <taxon>Tylenchina</taxon>
        <taxon>Tylenchomorpha</taxon>
        <taxon>Tylenchoidea</taxon>
        <taxon>Meloidogynidae</taxon>
        <taxon>Meloidogyninae</taxon>
        <taxon>Meloidogyne</taxon>
    </lineage>
</organism>
<gene>
    <name evidence="1" type="ORF">MENTE1834_LOCUS4609</name>
</gene>
<accession>A0ACB0XWS4</accession>
<evidence type="ECO:0000313" key="2">
    <source>
        <dbReference type="Proteomes" id="UP001497535"/>
    </source>
</evidence>
<dbReference type="EMBL" id="CAVMJV010000003">
    <property type="protein sequence ID" value="CAK5021037.1"/>
    <property type="molecule type" value="Genomic_DNA"/>
</dbReference>
<sequence length="52" mass="6244">MWGRKKIFLKDAWKATMYFCCFLCCFVLLAPQINIEKKGMKLSRHFLKCCHL</sequence>
<protein>
    <submittedName>
        <fullName evidence="1">Uncharacterized protein</fullName>
    </submittedName>
</protein>
<proteinExistence type="predicted"/>
<dbReference type="Proteomes" id="UP001497535">
    <property type="component" value="Unassembled WGS sequence"/>
</dbReference>
<name>A0ACB0XWS4_MELEN</name>
<keyword evidence="2" id="KW-1185">Reference proteome</keyword>
<comment type="caution">
    <text evidence="1">The sequence shown here is derived from an EMBL/GenBank/DDBJ whole genome shotgun (WGS) entry which is preliminary data.</text>
</comment>
<evidence type="ECO:0000313" key="1">
    <source>
        <dbReference type="EMBL" id="CAK5021037.1"/>
    </source>
</evidence>